<feature type="region of interest" description="Disordered" evidence="1">
    <location>
        <begin position="118"/>
        <end position="157"/>
    </location>
</feature>
<accession>A0AA86SSI5</accession>
<name>A0AA86SSI5_9FABA</name>
<dbReference type="Gramene" id="rna-AYBTSS11_LOCUS8782">
    <property type="protein sequence ID" value="CAJ1938796.1"/>
    <property type="gene ID" value="gene-AYBTSS11_LOCUS8782"/>
</dbReference>
<sequence>MHKSHLPLTTNQYLPNHSRLALGAHPPPHSPPPHTFSSPPQISLCLTFFPSLSAKPARPHSPALTLHLPSAVVPLTSTHHLPSHPFLSHLSSALDPHIAASTTTLVMCTTIGTVSHACSRASSPPSHTHSTPSPNPNHSPNLGEIPSKVVDNPLTIC</sequence>
<feature type="compositionally biased region" description="Low complexity" evidence="1">
    <location>
        <begin position="122"/>
        <end position="141"/>
    </location>
</feature>
<proteinExistence type="predicted"/>
<evidence type="ECO:0000313" key="2">
    <source>
        <dbReference type="EMBL" id="CAJ1938796.1"/>
    </source>
</evidence>
<reference evidence="2" key="1">
    <citation type="submission" date="2023-10" db="EMBL/GenBank/DDBJ databases">
        <authorList>
            <person name="Domelevo Entfellner J.-B."/>
        </authorList>
    </citation>
    <scope>NUCLEOTIDE SEQUENCE</scope>
</reference>
<dbReference type="AlphaFoldDB" id="A0AA86SSI5"/>
<organism evidence="2 3">
    <name type="scientific">Sphenostylis stenocarpa</name>
    <dbReference type="NCBI Taxonomy" id="92480"/>
    <lineage>
        <taxon>Eukaryota</taxon>
        <taxon>Viridiplantae</taxon>
        <taxon>Streptophyta</taxon>
        <taxon>Embryophyta</taxon>
        <taxon>Tracheophyta</taxon>
        <taxon>Spermatophyta</taxon>
        <taxon>Magnoliopsida</taxon>
        <taxon>eudicotyledons</taxon>
        <taxon>Gunneridae</taxon>
        <taxon>Pentapetalae</taxon>
        <taxon>rosids</taxon>
        <taxon>fabids</taxon>
        <taxon>Fabales</taxon>
        <taxon>Fabaceae</taxon>
        <taxon>Papilionoideae</taxon>
        <taxon>50 kb inversion clade</taxon>
        <taxon>NPAAA clade</taxon>
        <taxon>indigoferoid/millettioid clade</taxon>
        <taxon>Phaseoleae</taxon>
        <taxon>Sphenostylis</taxon>
    </lineage>
</organism>
<keyword evidence="3" id="KW-1185">Reference proteome</keyword>
<dbReference type="Proteomes" id="UP001189624">
    <property type="component" value="Chromosome 3"/>
</dbReference>
<evidence type="ECO:0000256" key="1">
    <source>
        <dbReference type="SAM" id="MobiDB-lite"/>
    </source>
</evidence>
<protein>
    <submittedName>
        <fullName evidence="2">Uncharacterized protein</fullName>
    </submittedName>
</protein>
<dbReference type="EMBL" id="OY731400">
    <property type="protein sequence ID" value="CAJ1938796.1"/>
    <property type="molecule type" value="Genomic_DNA"/>
</dbReference>
<gene>
    <name evidence="2" type="ORF">AYBTSS11_LOCUS8782</name>
</gene>
<evidence type="ECO:0000313" key="3">
    <source>
        <dbReference type="Proteomes" id="UP001189624"/>
    </source>
</evidence>